<feature type="disulfide bond" evidence="14">
    <location>
        <begin position="371"/>
        <end position="383"/>
    </location>
</feature>
<dbReference type="InterPro" id="IPR049883">
    <property type="entry name" value="NOTCH1_EGF-like"/>
</dbReference>
<evidence type="ECO:0000313" key="20">
    <source>
        <dbReference type="Proteomes" id="UP000694565"/>
    </source>
</evidence>
<feature type="disulfide bond" evidence="14">
    <location>
        <begin position="452"/>
        <end position="464"/>
    </location>
</feature>
<dbReference type="GO" id="GO:0006898">
    <property type="term" value="P:receptor-mediated endocytosis"/>
    <property type="evidence" value="ECO:0007669"/>
    <property type="project" value="TreeGrafter"/>
</dbReference>
<dbReference type="PROSITE" id="PS01186">
    <property type="entry name" value="EGF_2"/>
    <property type="match status" value="1"/>
</dbReference>
<feature type="disulfide bond" evidence="14">
    <location>
        <begin position="432"/>
        <end position="447"/>
    </location>
</feature>
<dbReference type="PROSITE" id="PS51120">
    <property type="entry name" value="LDLRB"/>
    <property type="match status" value="2"/>
</dbReference>
<evidence type="ECO:0000256" key="16">
    <source>
        <dbReference type="SAM" id="MobiDB-lite"/>
    </source>
</evidence>
<dbReference type="Gene3D" id="2.120.10.30">
    <property type="entry name" value="TolB, C-terminal domain"/>
    <property type="match status" value="2"/>
</dbReference>
<keyword evidence="9 17" id="KW-0472">Membrane</keyword>
<feature type="disulfide bond" evidence="14">
    <location>
        <begin position="35"/>
        <end position="50"/>
    </location>
</feature>
<feature type="disulfide bond" evidence="14">
    <location>
        <begin position="459"/>
        <end position="477"/>
    </location>
</feature>
<dbReference type="GO" id="GO:0042562">
    <property type="term" value="F:hormone binding"/>
    <property type="evidence" value="ECO:0007669"/>
    <property type="project" value="TreeGrafter"/>
</dbReference>
<dbReference type="InterPro" id="IPR023415">
    <property type="entry name" value="LDLR_class-A_CS"/>
</dbReference>
<evidence type="ECO:0000256" key="9">
    <source>
        <dbReference type="ARBA" id="ARBA00023136"/>
    </source>
</evidence>
<feature type="disulfide bond" evidence="14">
    <location>
        <begin position="273"/>
        <end position="288"/>
    </location>
</feature>
<keyword evidence="11" id="KW-0675">Receptor</keyword>
<evidence type="ECO:0000256" key="13">
    <source>
        <dbReference type="PROSITE-ProRule" id="PRU00076"/>
    </source>
</evidence>
<dbReference type="InterPro" id="IPR001881">
    <property type="entry name" value="EGF-like_Ca-bd_dom"/>
</dbReference>
<feature type="domain" description="EGF-like" evidence="18">
    <location>
        <begin position="1287"/>
        <end position="1323"/>
    </location>
</feature>
<dbReference type="PROSITE" id="PS00022">
    <property type="entry name" value="EGF_1"/>
    <property type="match status" value="1"/>
</dbReference>
<feature type="disulfide bond" evidence="14">
    <location>
        <begin position="390"/>
        <end position="405"/>
    </location>
</feature>
<evidence type="ECO:0000256" key="12">
    <source>
        <dbReference type="ARBA" id="ARBA00023180"/>
    </source>
</evidence>
<dbReference type="SUPFAM" id="SSF63825">
    <property type="entry name" value="YWTD domain"/>
    <property type="match status" value="2"/>
</dbReference>
<feature type="transmembrane region" description="Helical" evidence="17">
    <location>
        <begin position="1334"/>
        <end position="1355"/>
    </location>
</feature>
<feature type="disulfide bond" evidence="14">
    <location>
        <begin position="338"/>
        <end position="356"/>
    </location>
</feature>
<dbReference type="SMART" id="SM00181">
    <property type="entry name" value="EGF"/>
    <property type="match status" value="7"/>
</dbReference>
<reference evidence="19" key="2">
    <citation type="submission" date="2025-09" db="UniProtKB">
        <authorList>
            <consortium name="Ensembl"/>
        </authorList>
    </citation>
    <scope>IDENTIFICATION</scope>
</reference>
<evidence type="ECO:0000256" key="17">
    <source>
        <dbReference type="SAM" id="Phobius"/>
    </source>
</evidence>
<dbReference type="PRINTS" id="PR00261">
    <property type="entry name" value="LDLRECEPTOR"/>
</dbReference>
<dbReference type="InterPro" id="IPR036055">
    <property type="entry name" value="LDL_receptor-like_sf"/>
</dbReference>
<evidence type="ECO:0000256" key="4">
    <source>
        <dbReference type="ARBA" id="ARBA00022583"/>
    </source>
</evidence>
<keyword evidence="5 17" id="KW-0812">Transmembrane</keyword>
<dbReference type="Gene3D" id="4.10.1220.10">
    <property type="entry name" value="EGF-type module"/>
    <property type="match status" value="2"/>
</dbReference>
<accession>A0A8C3A6L4</accession>
<dbReference type="Pfam" id="PF07645">
    <property type="entry name" value="EGF_CA"/>
    <property type="match status" value="1"/>
</dbReference>
<feature type="disulfide bond" evidence="14">
    <location>
        <begin position="135"/>
        <end position="150"/>
    </location>
</feature>
<keyword evidence="10 13" id="KW-1015">Disulfide bond</keyword>
<evidence type="ECO:0000256" key="7">
    <source>
        <dbReference type="ARBA" id="ARBA00022737"/>
    </source>
</evidence>
<feature type="disulfide bond" evidence="14">
    <location>
        <begin position="331"/>
        <end position="343"/>
    </location>
</feature>
<dbReference type="PROSITE" id="PS01187">
    <property type="entry name" value="EGF_CA"/>
    <property type="match status" value="1"/>
</dbReference>
<dbReference type="CDD" id="cd00054">
    <property type="entry name" value="EGF_CA"/>
    <property type="match status" value="1"/>
</dbReference>
<proteinExistence type="predicted"/>
<feature type="disulfide bond" evidence="14">
    <location>
        <begin position="234"/>
        <end position="249"/>
    </location>
</feature>
<dbReference type="GO" id="GO:0005509">
    <property type="term" value="F:calcium ion binding"/>
    <property type="evidence" value="ECO:0007669"/>
    <property type="project" value="InterPro"/>
</dbReference>
<dbReference type="PROSITE" id="PS50026">
    <property type="entry name" value="EGF_3"/>
    <property type="match status" value="2"/>
</dbReference>
<dbReference type="Gene3D" id="4.10.400.10">
    <property type="entry name" value="Low-density Lipoprotein Receptor"/>
    <property type="match status" value="8"/>
</dbReference>
<dbReference type="FunFam" id="2.120.10.30:FF:000241">
    <property type="entry name" value="Low-density lipoprotein receptor-related protein 6"/>
    <property type="match status" value="1"/>
</dbReference>
<feature type="disulfide bond" evidence="14">
    <location>
        <begin position="350"/>
        <end position="365"/>
    </location>
</feature>
<dbReference type="InterPro" id="IPR018097">
    <property type="entry name" value="EGF_Ca-bd_CS"/>
</dbReference>
<reference evidence="19" key="1">
    <citation type="submission" date="2025-08" db="UniProtKB">
        <authorList>
            <consortium name="Ensembl"/>
        </authorList>
    </citation>
    <scope>IDENTIFICATION</scope>
</reference>
<evidence type="ECO:0000256" key="8">
    <source>
        <dbReference type="ARBA" id="ARBA00022989"/>
    </source>
</evidence>
<feature type="disulfide bond" evidence="14">
    <location>
        <begin position="97"/>
        <end position="112"/>
    </location>
</feature>
<keyword evidence="8 17" id="KW-1133">Transmembrane helix</keyword>
<keyword evidence="4" id="KW-0254">Endocytosis</keyword>
<dbReference type="PROSITE" id="PS50068">
    <property type="entry name" value="LDLRA_2"/>
    <property type="match status" value="11"/>
</dbReference>
<dbReference type="InterPro" id="IPR000152">
    <property type="entry name" value="EGF-type_Asp/Asn_hydroxyl_site"/>
</dbReference>
<dbReference type="InterPro" id="IPR000742">
    <property type="entry name" value="EGF"/>
</dbReference>
<evidence type="ECO:0000256" key="11">
    <source>
        <dbReference type="ARBA" id="ARBA00023170"/>
    </source>
</evidence>
<keyword evidence="20" id="KW-1185">Reference proteome</keyword>
<evidence type="ECO:0000256" key="10">
    <source>
        <dbReference type="ARBA" id="ARBA00023157"/>
    </source>
</evidence>
<feature type="repeat" description="LDL-receptor class B" evidence="15">
    <location>
        <begin position="749"/>
        <end position="791"/>
    </location>
</feature>
<evidence type="ECO:0000256" key="1">
    <source>
        <dbReference type="ARBA" id="ARBA00004308"/>
    </source>
</evidence>
<dbReference type="GO" id="GO:0012505">
    <property type="term" value="C:endomembrane system"/>
    <property type="evidence" value="ECO:0007669"/>
    <property type="project" value="UniProtKB-SubCell"/>
</dbReference>
<evidence type="ECO:0000256" key="3">
    <source>
        <dbReference type="ARBA" id="ARBA00022536"/>
    </source>
</evidence>
<protein>
    <recommendedName>
        <fullName evidence="18">EGF-like domain-containing protein</fullName>
    </recommendedName>
</protein>
<dbReference type="GeneTree" id="ENSGT00940000162544"/>
<dbReference type="PROSITE" id="PS01209">
    <property type="entry name" value="LDLRA_1"/>
    <property type="match status" value="4"/>
</dbReference>
<dbReference type="PROSITE" id="PS00010">
    <property type="entry name" value="ASX_HYDROXYL"/>
    <property type="match status" value="1"/>
</dbReference>
<dbReference type="Gene3D" id="2.10.25.10">
    <property type="entry name" value="Laminin"/>
    <property type="match status" value="3"/>
</dbReference>
<dbReference type="SMART" id="SM00135">
    <property type="entry name" value="LY"/>
    <property type="match status" value="9"/>
</dbReference>
<dbReference type="PANTHER" id="PTHR22722:SF12">
    <property type="entry name" value="EGF-LIKE DOMAIN-CONTAINING PROTEIN"/>
    <property type="match status" value="1"/>
</dbReference>
<evidence type="ECO:0000313" key="19">
    <source>
        <dbReference type="Ensembl" id="ENSCLMP00005037600.1"/>
    </source>
</evidence>
<feature type="disulfide bond" evidence="14">
    <location>
        <begin position="311"/>
        <end position="326"/>
    </location>
</feature>
<dbReference type="SMART" id="SM00192">
    <property type="entry name" value="LDLa"/>
    <property type="match status" value="11"/>
</dbReference>
<feature type="disulfide bond" evidence="13">
    <location>
        <begin position="1313"/>
        <end position="1322"/>
    </location>
</feature>
<dbReference type="InterPro" id="IPR009030">
    <property type="entry name" value="Growth_fac_rcpt_cys_sf"/>
</dbReference>
<sequence>MTQMVFSAESSSLKCVVGSQPCKDGFGCVLYSHVCDGEVDCKDGSDEEDCTSGCNKGTGLVVKLFVNTFEFYIAYGSVNDQFQCAHRQKCIAKDEVCDGIHQCQDHSDEVDCTRLTEGCVQCDNKSRCIPANFLCDGDKDCLDGTDEANCGTLKGFENVQISLYTFMSHFHCMRSFVMLTRFIWLYQEEDQYENKGASSTFVPAAVASSTPIKCLLGSRPCKNTVQCVPFNHFCDGEADCRDGSDEEECKLTCETGQFQCAHGKKCIEQSKVCDGVPQCQDRSDELGCAKWLQGCSHQCDNSRCIPKNFLCDWERDCVDGSDEANCADMGCSDTEFQCISGQCVSATLLCDGHPDCQDRSDEDGCTNKPACTTKHRCPLSHECLVQEWICDGDQDCKDGTDEKDCPVAPLTCGKFQWSCNSKTKCVPTAWRCDGMKDCDDGSDETECGVVKCLPHQFQCGSQECLDPILVCNEISNCADGSDEGGSCQITCAEADDRRCSQHCYTAPQGPRCRCTAGFRLLNDGQTCADIDECEGRWPSVCSQLCINTLGSYQCDCHPGYIMETGGHHCKITGEPFLLTSVQTDLFAFGLRSGSLDVLSSSAKKAILSLDYDWREQRVFWVSLDTDGVRWSSLDKKTTGTLIKGVRADSIAVDWLGRNLYWIDGVKSQIFAIGLSKGTVKSVDHSVILDEDLDQPRSLALLPQKGLMFWTEIGIVVKIERAGMDGSERTAVVNSSLGWPGGVAVDPISERVYWTDERLRAIGSATLDGDDIRILQMKETTNPFSLSVFNDMLYWSDAKKRVVLAAHKISGKNPKVLLKRPRQPFAVKVIHPLLQIGIENQCEKIRCSHMCVLSPGPKAVCKCPAGLLLAEDGLACSSLINSAYLLMLSPSTVTQIYLQSKHPVTDLHLQGWPAHLVLQVPGVNEATFMDFSLRDHTLFVTDDGTTSLSSFKLKGSNLSSQAQLLKLVGNTITAMALDWVTGNVYWSGNKQPRLQVTSVPSGYTAVLIKEGIGRMESIALHPPRGRVCFTNLGLQGTSTVATVECANMDGAGRRVVWKDAVQPTSLVFSSNGDTIYWADKGSGTIGSVQLDGSGYMEFKVDDGLTAVALSDYALLWMTVSGKTRLWYRDNEKQQNKLWFEVATVVISLKAFSKSSQTGSNECSQNNGNCPHLCLATPGGRTCRCAHDQIYVNATHCGPEQRCPDGSRQCLDQLSCQSVDKFCNGQVDCDDHSDENCVGLKRWSEGKLFAPTQPHSSSAPPSLPPVTLLPEVAGLNSTLDVKDLMKNLDAEQCSQKRCSGNGHCIESNGDTACVCPLLYSGDACEDNLLKTMQGPIVYGAVALCAGVVFIALLAVVVTRKKANKRRTSPAAVKGTSMTDLENKAETIPSTQTSPADADKPEVDFQNIP</sequence>
<dbReference type="FunFam" id="4.10.400.10:FF:000045">
    <property type="entry name" value="Low-density lipoprotein receptor-related protein 2"/>
    <property type="match status" value="1"/>
</dbReference>
<dbReference type="Proteomes" id="UP000694565">
    <property type="component" value="Unplaced"/>
</dbReference>
<feature type="disulfide bond" evidence="14">
    <location>
        <begin position="299"/>
        <end position="317"/>
    </location>
</feature>
<organism evidence="19 20">
    <name type="scientific">Cyclopterus lumpus</name>
    <name type="common">Lumpsucker</name>
    <dbReference type="NCBI Taxonomy" id="8103"/>
    <lineage>
        <taxon>Eukaryota</taxon>
        <taxon>Metazoa</taxon>
        <taxon>Chordata</taxon>
        <taxon>Craniata</taxon>
        <taxon>Vertebrata</taxon>
        <taxon>Euteleostomi</taxon>
        <taxon>Actinopterygii</taxon>
        <taxon>Neopterygii</taxon>
        <taxon>Teleostei</taxon>
        <taxon>Neoteleostei</taxon>
        <taxon>Acanthomorphata</taxon>
        <taxon>Eupercaria</taxon>
        <taxon>Perciformes</taxon>
        <taxon>Cottioidei</taxon>
        <taxon>Cottales</taxon>
        <taxon>Cyclopteridae</taxon>
        <taxon>Cyclopterus</taxon>
    </lineage>
</organism>
<feature type="repeat" description="LDL-receptor class B" evidence="15">
    <location>
        <begin position="705"/>
        <end position="748"/>
    </location>
</feature>
<comment type="subcellular location">
    <subcellularLocation>
        <location evidence="1">Endomembrane system</location>
    </subcellularLocation>
    <subcellularLocation>
        <location evidence="2">Membrane</location>
        <topology evidence="2">Single-pass type I membrane protein</topology>
    </subcellularLocation>
</comment>
<dbReference type="InterPro" id="IPR011042">
    <property type="entry name" value="6-blade_b-propeller_TolB-like"/>
</dbReference>
<dbReference type="SUPFAM" id="SSF57184">
    <property type="entry name" value="Growth factor receptor domain"/>
    <property type="match status" value="1"/>
</dbReference>
<feature type="domain" description="EGF-like" evidence="18">
    <location>
        <begin position="529"/>
        <end position="570"/>
    </location>
</feature>
<evidence type="ECO:0000256" key="6">
    <source>
        <dbReference type="ARBA" id="ARBA00022729"/>
    </source>
</evidence>
<dbReference type="SUPFAM" id="SSF57196">
    <property type="entry name" value="EGF/Laminin"/>
    <property type="match status" value="1"/>
</dbReference>
<dbReference type="SMART" id="SM00179">
    <property type="entry name" value="EGF_CA"/>
    <property type="match status" value="2"/>
</dbReference>
<feature type="region of interest" description="Disordered" evidence="16">
    <location>
        <begin position="1363"/>
        <end position="1406"/>
    </location>
</feature>
<dbReference type="Ensembl" id="ENSCLMT00005039065.1">
    <property type="protein sequence ID" value="ENSCLMP00005037600.1"/>
    <property type="gene ID" value="ENSCLMG00005017866.1"/>
</dbReference>
<keyword evidence="6" id="KW-0732">Signal</keyword>
<dbReference type="InterPro" id="IPR002172">
    <property type="entry name" value="LDrepeatLR_classA_rpt"/>
</dbReference>
<evidence type="ECO:0000259" key="18">
    <source>
        <dbReference type="PROSITE" id="PS50026"/>
    </source>
</evidence>
<dbReference type="CDD" id="cd00112">
    <property type="entry name" value="LDLa"/>
    <property type="match status" value="10"/>
</dbReference>
<keyword evidence="12" id="KW-0325">Glycoprotein</keyword>
<dbReference type="GO" id="GO:0016324">
    <property type="term" value="C:apical plasma membrane"/>
    <property type="evidence" value="ECO:0007669"/>
    <property type="project" value="TreeGrafter"/>
</dbReference>
<comment type="caution">
    <text evidence="13">Lacks conserved residue(s) required for the propagation of feature annotation.</text>
</comment>
<gene>
    <name evidence="19" type="primary">lrp13</name>
</gene>
<keyword evidence="7" id="KW-0677">Repeat</keyword>
<dbReference type="PANTHER" id="PTHR22722">
    <property type="entry name" value="LOW-DENSITY LIPOPROTEIN RECEPTOR-RELATED PROTEIN 2-RELATED"/>
    <property type="match status" value="1"/>
</dbReference>
<dbReference type="Pfam" id="PF00057">
    <property type="entry name" value="Ldl_recept_a"/>
    <property type="match status" value="10"/>
</dbReference>
<evidence type="ECO:0000256" key="15">
    <source>
        <dbReference type="PROSITE-ProRule" id="PRU00461"/>
    </source>
</evidence>
<dbReference type="InterPro" id="IPR000033">
    <property type="entry name" value="LDLR_classB_rpt"/>
</dbReference>
<dbReference type="FunFam" id="2.10.25.10:FF:000009">
    <property type="entry name" value="Low-density lipoprotein receptor isoform 1"/>
    <property type="match status" value="1"/>
</dbReference>
<dbReference type="InterPro" id="IPR051221">
    <property type="entry name" value="LDLR-related"/>
</dbReference>
<keyword evidence="3 13" id="KW-0245">EGF-like domain</keyword>
<dbReference type="SUPFAM" id="SSF57424">
    <property type="entry name" value="LDL receptor-like module"/>
    <property type="match status" value="10"/>
</dbReference>
<evidence type="ECO:0000256" key="2">
    <source>
        <dbReference type="ARBA" id="ARBA00004479"/>
    </source>
</evidence>
<evidence type="ECO:0000256" key="14">
    <source>
        <dbReference type="PROSITE-ProRule" id="PRU00124"/>
    </source>
</evidence>
<dbReference type="GO" id="GO:0043235">
    <property type="term" value="C:receptor complex"/>
    <property type="evidence" value="ECO:0007669"/>
    <property type="project" value="TreeGrafter"/>
</dbReference>
<name>A0A8C3A6L4_CYCLU</name>
<evidence type="ECO:0000256" key="5">
    <source>
        <dbReference type="ARBA" id="ARBA00022692"/>
    </source>
</evidence>
<dbReference type="Pfam" id="PF00058">
    <property type="entry name" value="Ldl_recept_b"/>
    <property type="match status" value="1"/>
</dbReference>